<dbReference type="RefSeq" id="WP_087469707.1">
    <property type="nucleotide sequence ID" value="NZ_CP021383.1"/>
</dbReference>
<dbReference type="EMBL" id="CP021383">
    <property type="protein sequence ID" value="ARU50642.1"/>
    <property type="molecule type" value="Genomic_DNA"/>
</dbReference>
<dbReference type="Proteomes" id="UP000196228">
    <property type="component" value="Chromosome"/>
</dbReference>
<organism evidence="1 2">
    <name type="scientific">Cellulosimicrobium cellulans</name>
    <name type="common">Arthrobacter luteus</name>
    <dbReference type="NCBI Taxonomy" id="1710"/>
    <lineage>
        <taxon>Bacteria</taxon>
        <taxon>Bacillati</taxon>
        <taxon>Actinomycetota</taxon>
        <taxon>Actinomycetes</taxon>
        <taxon>Micrococcales</taxon>
        <taxon>Promicromonosporaceae</taxon>
        <taxon>Cellulosimicrobium</taxon>
    </lineage>
</organism>
<dbReference type="KEGG" id="cceu:CBR64_03155"/>
<sequence length="567" mass="60189">MTDGVGSARRAAADRPWLTVPEHVRRTVRSATSVEQVIDAMTDAASPWPVDLQRRLLHPASGGPAVLVPRAGGRGLVLGGERHALAPALRFLGLDVARADWVGDRLRFQQLAHPVTDATAVHLDLPARLPFPDATFDVVWVDLDEVLALLGVRASGGFLGEVERVLARGGTVVADVRHRGRRAVDAARRRTAPSAGVAADVVPVRLLLARAGLVPAGRHALLPHRDDWSRLVPAARVRDELAGTDLRTGARRATARTLRALGGSGVLAPDAVVLARRRRDAAHDVTPGTTTLAERVAGSDQPVVGALSDARVSVRGDRFVKVPLSADQQEALGREVAATHEAATTGFGPLVLDEVATSSHDGVRVAEAPLLSGRPVSLDEAENVLVRALRGVTVPDEHRPLRTTAAWRRLASARGERDCAEIGAADLRDRVLRTHGELLVPVGPTHGDLHPDNVLVTAEGSAHLVDWNRFEPDNPLVLDAAYAACQVHLARTGSGLAEAVRRLAHDELDGPLATVAASRRGELTPAQVAVLVVLDRVVSYSLPRRRHKPWTLPGVRAAVVAVGALSG</sequence>
<proteinExistence type="predicted"/>
<dbReference type="SUPFAM" id="SSF56112">
    <property type="entry name" value="Protein kinase-like (PK-like)"/>
    <property type="match status" value="1"/>
</dbReference>
<evidence type="ECO:0000313" key="1">
    <source>
        <dbReference type="EMBL" id="ARU50642.1"/>
    </source>
</evidence>
<dbReference type="SUPFAM" id="SSF53335">
    <property type="entry name" value="S-adenosyl-L-methionine-dependent methyltransferases"/>
    <property type="match status" value="1"/>
</dbReference>
<reference evidence="1 2" key="1">
    <citation type="submission" date="2017-05" db="EMBL/GenBank/DDBJ databases">
        <authorList>
            <person name="Song R."/>
            <person name="Chenine A.L."/>
            <person name="Ruprecht R.M."/>
        </authorList>
    </citation>
    <scope>NUCLEOTIDE SEQUENCE [LARGE SCALE GENOMIC DNA]</scope>
    <source>
        <strain evidence="1 2">PSBB019</strain>
    </source>
</reference>
<name>A0A1Y0HR66_CELCE</name>
<dbReference type="Gene3D" id="3.40.50.150">
    <property type="entry name" value="Vaccinia Virus protein VP39"/>
    <property type="match status" value="1"/>
</dbReference>
<protein>
    <submittedName>
        <fullName evidence="1">Uncharacterized protein</fullName>
    </submittedName>
</protein>
<gene>
    <name evidence="1" type="ORF">CBR64_03155</name>
</gene>
<dbReference type="InterPro" id="IPR029063">
    <property type="entry name" value="SAM-dependent_MTases_sf"/>
</dbReference>
<evidence type="ECO:0000313" key="2">
    <source>
        <dbReference type="Proteomes" id="UP000196228"/>
    </source>
</evidence>
<accession>A0A1Y0HR66</accession>
<dbReference type="InterPro" id="IPR011009">
    <property type="entry name" value="Kinase-like_dom_sf"/>
</dbReference>
<dbReference type="AlphaFoldDB" id="A0A1Y0HR66"/>
<dbReference type="Gene3D" id="3.90.1200.10">
    <property type="match status" value="1"/>
</dbReference>
<dbReference type="OrthoDB" id="4706173at2"/>